<comment type="caution">
    <text evidence="3">The sequence shown here is derived from an EMBL/GenBank/DDBJ whole genome shotgun (WGS) entry which is preliminary data.</text>
</comment>
<dbReference type="OrthoDB" id="9807209at2"/>
<dbReference type="CDD" id="cd04186">
    <property type="entry name" value="GT_2_like_c"/>
    <property type="match status" value="1"/>
</dbReference>
<feature type="domain" description="Glycosyltransferase 2-like" evidence="2">
    <location>
        <begin position="839"/>
        <end position="1009"/>
    </location>
</feature>
<gene>
    <name evidence="3" type="ORF">EV148_11022</name>
</gene>
<dbReference type="Gene3D" id="3.90.550.10">
    <property type="entry name" value="Spore Coat Polysaccharide Biosynthesis Protein SpsA, Chain A"/>
    <property type="match status" value="1"/>
</dbReference>
<evidence type="ECO:0000259" key="2">
    <source>
        <dbReference type="Pfam" id="PF00535"/>
    </source>
</evidence>
<proteinExistence type="predicted"/>
<keyword evidence="3" id="KW-0808">Transferase</keyword>
<name>A0A4R2HZR7_9GAMM</name>
<sequence>MPASPFAAAPSANDEPALREAPLRVCIHARAATSAARLDALRDRLPARARIALFGACATAVEWNDIERVPEIGEYATESDILREARRRFANEHLVLVDAHAVLPDFACERLLRALDAADVVGARPLDDAGRRPLPRGTTTDATPARIDALCFAHSQKALLDDPLPSASSPISAWHGERLARLGAADVADRDALDAAGLRIVVLDHLHVGGGAATPRARQDENDPRDQPPPSPLDPLRERIAAALATTVEPVRPGLDAKPVILHVLHGWGGGAERWVRDFARADTHAHHLVLVARGSFARRRHGEWLELLDGSMAGPPLRRWPLPRPIADTALADRTYRELLGEVVRTHCIDAVFVSSLIGHSLDALRTGLPTTCVVHDHYPLWPTLHRDFGDAALRFDDAQRADDLAAQGDDGEFANRDPAHWRHVRDAFVAAALGARATLVAPSRSALANQLRLAPELAALPSHVIAHGLAAWPDDSPRVGAPPARERLRLVMAGRVRKGKGAQLLAAALPALREHAELFLLGAGADAHALFGERGVHVLLDYRRDELPALLARLQPDAALLLPTVAETFSYALSELRSLGIPVVATRVGALAERIEDGRDGFLVEANADALVARIGALANDRAALARVRARAPAADTIEDMAAAYQRVLALPPRRPLRYPLGEADAALLEAAVEADALRRSRARADTLATQLREASRESERRGDWGHALDRELAQLRREFDDRTRWALALDEELQAIKPVHEQVLASTSWRITAPLRRANARVRGLRESLAFRLARTRSAFARTRGSLAQRGLAGTLARILQELRGSGPARPRATYAEPKDDATPFALPTSDAPRVSIVIPVYNKVAYTLACLRSLGEHAGETPFEVIVVDDGSGDATPQRLAGVGGIRAIRNAHNLGFIGSCNAGAAEARGEYVLFLNNDTVVTAGWLDALVRCIEGTPRCGMVGSKLVYPDGRLQEAGGIVFDDGSGWNVGRFGDPDDPRYSFRREVDYCSGAAILLRRELFDRLGRFDTRYAPAYYEDTDLAFAVRAAGLEVHVEPASVVIHFEGVTSGTDTASGTKRYQVVNREKFVLKWKDALARQPRPGTPITVAATHRARHRVLVVDATTPMPDHDSGSLRMVNLMRVLADLGCQTSFLPENRLWVERYTPALQELGVEALYAPYAQDPLKLLRERGREFDLVILSRHYVAASYLGLVRLHAPQARVAFDTVDLHYLREQRAAELSGDGALARHAAATRAQELRLIRECDVTLVVSPVEQALLAQDAPGARVEVLSNVHEVYGCRRPFGDRRDLVFVGGFQHPPNTDAVTWFVREVFPHVRAALPDVRVHVIGSRVPESIRALADDQVIVHGFVEDILPYMDGCRVSIAPLRYGAGVKGKVNMAMSCGLPVVATSAAVEGMHVRGGEDVLVADEPAAFAAAIVRLYGDESLWNTLSANGLANVERHFSFAAARAAVQKLFDR</sequence>
<dbReference type="Proteomes" id="UP000294862">
    <property type="component" value="Unassembled WGS sequence"/>
</dbReference>
<accession>A0A4R2HZR7</accession>
<dbReference type="RefSeq" id="WP_158287499.1">
    <property type="nucleotide sequence ID" value="NZ_SLWQ01000010.1"/>
</dbReference>
<dbReference type="PANTHER" id="PTHR43179:SF7">
    <property type="entry name" value="RHAMNOSYLTRANSFERASE WBBL"/>
    <property type="match status" value="1"/>
</dbReference>
<dbReference type="CDD" id="cd03801">
    <property type="entry name" value="GT4_PimA-like"/>
    <property type="match status" value="1"/>
</dbReference>
<dbReference type="Pfam" id="PF13692">
    <property type="entry name" value="Glyco_trans_1_4"/>
    <property type="match status" value="2"/>
</dbReference>
<dbReference type="SUPFAM" id="SSF53756">
    <property type="entry name" value="UDP-Glycosyltransferase/glycogen phosphorylase"/>
    <property type="match status" value="2"/>
</dbReference>
<feature type="region of interest" description="Disordered" evidence="1">
    <location>
        <begin position="810"/>
        <end position="829"/>
    </location>
</feature>
<feature type="compositionally biased region" description="Basic and acidic residues" evidence="1">
    <location>
        <begin position="217"/>
        <end position="226"/>
    </location>
</feature>
<dbReference type="InterPro" id="IPR029044">
    <property type="entry name" value="Nucleotide-diphossugar_trans"/>
</dbReference>
<dbReference type="SUPFAM" id="SSF53448">
    <property type="entry name" value="Nucleotide-diphospho-sugar transferases"/>
    <property type="match status" value="1"/>
</dbReference>
<feature type="region of interest" description="Disordered" evidence="1">
    <location>
        <begin position="211"/>
        <end position="235"/>
    </location>
</feature>
<reference evidence="3 4" key="1">
    <citation type="journal article" date="2015" name="Stand. Genomic Sci.">
        <title>Genomic Encyclopedia of Bacterial and Archaeal Type Strains, Phase III: the genomes of soil and plant-associated and newly described type strains.</title>
        <authorList>
            <person name="Whitman W.B."/>
            <person name="Woyke T."/>
            <person name="Klenk H.P."/>
            <person name="Zhou Y."/>
            <person name="Lilburn T.G."/>
            <person name="Beck B.J."/>
            <person name="De Vos P."/>
            <person name="Vandamme P."/>
            <person name="Eisen J.A."/>
            <person name="Garrity G."/>
            <person name="Hugenholtz P."/>
            <person name="Kyrpides N.C."/>
        </authorList>
    </citation>
    <scope>NUCLEOTIDE SEQUENCE [LARGE SCALE GENOMIC DNA]</scope>
    <source>
        <strain evidence="3 4">A3</strain>
    </source>
</reference>
<dbReference type="Pfam" id="PF00535">
    <property type="entry name" value="Glycos_transf_2"/>
    <property type="match status" value="1"/>
</dbReference>
<evidence type="ECO:0000313" key="3">
    <source>
        <dbReference type="EMBL" id="TCO37211.1"/>
    </source>
</evidence>
<dbReference type="EMBL" id="SLWQ01000010">
    <property type="protein sequence ID" value="TCO37211.1"/>
    <property type="molecule type" value="Genomic_DNA"/>
</dbReference>
<dbReference type="GO" id="GO:0016740">
    <property type="term" value="F:transferase activity"/>
    <property type="evidence" value="ECO:0007669"/>
    <property type="project" value="UniProtKB-KW"/>
</dbReference>
<dbReference type="PANTHER" id="PTHR43179">
    <property type="entry name" value="RHAMNOSYLTRANSFERASE WBBL"/>
    <property type="match status" value="1"/>
</dbReference>
<dbReference type="InterPro" id="IPR001173">
    <property type="entry name" value="Glyco_trans_2-like"/>
</dbReference>
<organism evidence="3 4">
    <name type="scientific">Dokdonella fugitiva</name>
    <dbReference type="NCBI Taxonomy" id="328517"/>
    <lineage>
        <taxon>Bacteria</taxon>
        <taxon>Pseudomonadati</taxon>
        <taxon>Pseudomonadota</taxon>
        <taxon>Gammaproteobacteria</taxon>
        <taxon>Lysobacterales</taxon>
        <taxon>Rhodanobacteraceae</taxon>
        <taxon>Dokdonella</taxon>
    </lineage>
</organism>
<protein>
    <submittedName>
        <fullName evidence="3">GT2 family glycosyltransferase</fullName>
    </submittedName>
</protein>
<keyword evidence="4" id="KW-1185">Reference proteome</keyword>
<dbReference type="Gene3D" id="3.40.50.2000">
    <property type="entry name" value="Glycogen Phosphorylase B"/>
    <property type="match status" value="2"/>
</dbReference>
<evidence type="ECO:0000256" key="1">
    <source>
        <dbReference type="SAM" id="MobiDB-lite"/>
    </source>
</evidence>
<evidence type="ECO:0000313" key="4">
    <source>
        <dbReference type="Proteomes" id="UP000294862"/>
    </source>
</evidence>